<reference evidence="3" key="1">
    <citation type="submission" date="2022-11" db="UniProtKB">
        <authorList>
            <consortium name="WormBaseParasite"/>
        </authorList>
    </citation>
    <scope>IDENTIFICATION</scope>
</reference>
<dbReference type="WBParaSite" id="ACRNAN_scaffold3746.g28170.t1">
    <property type="protein sequence ID" value="ACRNAN_scaffold3746.g28170.t1"/>
    <property type="gene ID" value="ACRNAN_scaffold3746.g28170"/>
</dbReference>
<name>A0A914DTU9_9BILA</name>
<keyword evidence="2" id="KW-1185">Reference proteome</keyword>
<sequence length="81" mass="9684">MNLHLYFFLLFIILSANFCKCDQHYPPEPYREAGINPLERPWTNLIKTSNEGTVRVVREDLMIKPQFEPYREFGRSPLERP</sequence>
<proteinExistence type="predicted"/>
<evidence type="ECO:0000313" key="3">
    <source>
        <dbReference type="WBParaSite" id="ACRNAN_scaffold3746.g28170.t1"/>
    </source>
</evidence>
<organism evidence="2 3">
    <name type="scientific">Acrobeloides nanus</name>
    <dbReference type="NCBI Taxonomy" id="290746"/>
    <lineage>
        <taxon>Eukaryota</taxon>
        <taxon>Metazoa</taxon>
        <taxon>Ecdysozoa</taxon>
        <taxon>Nematoda</taxon>
        <taxon>Chromadorea</taxon>
        <taxon>Rhabditida</taxon>
        <taxon>Tylenchina</taxon>
        <taxon>Cephalobomorpha</taxon>
        <taxon>Cephaloboidea</taxon>
        <taxon>Cephalobidae</taxon>
        <taxon>Acrobeloides</taxon>
    </lineage>
</organism>
<feature type="signal peptide" evidence="1">
    <location>
        <begin position="1"/>
        <end position="21"/>
    </location>
</feature>
<dbReference type="AlphaFoldDB" id="A0A914DTU9"/>
<dbReference type="Proteomes" id="UP000887540">
    <property type="component" value="Unplaced"/>
</dbReference>
<evidence type="ECO:0000313" key="2">
    <source>
        <dbReference type="Proteomes" id="UP000887540"/>
    </source>
</evidence>
<evidence type="ECO:0000256" key="1">
    <source>
        <dbReference type="SAM" id="SignalP"/>
    </source>
</evidence>
<protein>
    <submittedName>
        <fullName evidence="3">Uncharacterized protein</fullName>
    </submittedName>
</protein>
<accession>A0A914DTU9</accession>
<feature type="chain" id="PRO_5038080756" evidence="1">
    <location>
        <begin position="22"/>
        <end position="81"/>
    </location>
</feature>
<keyword evidence="1" id="KW-0732">Signal</keyword>